<dbReference type="EMBL" id="JACXVP010000002">
    <property type="protein sequence ID" value="KAG5619712.1"/>
    <property type="molecule type" value="Genomic_DNA"/>
</dbReference>
<accession>A0A9J6A5R5</accession>
<dbReference type="Proteomes" id="UP000824120">
    <property type="component" value="Chromosome 2"/>
</dbReference>
<evidence type="ECO:0000313" key="2">
    <source>
        <dbReference type="Proteomes" id="UP000824120"/>
    </source>
</evidence>
<name>A0A9J6A5R5_SOLCO</name>
<proteinExistence type="predicted"/>
<protein>
    <submittedName>
        <fullName evidence="1">Uncharacterized protein</fullName>
    </submittedName>
</protein>
<dbReference type="AlphaFoldDB" id="A0A9J6A5R5"/>
<reference evidence="1 2" key="1">
    <citation type="submission" date="2020-09" db="EMBL/GenBank/DDBJ databases">
        <title>De no assembly of potato wild relative species, Solanum commersonii.</title>
        <authorList>
            <person name="Cho K."/>
        </authorList>
    </citation>
    <scope>NUCLEOTIDE SEQUENCE [LARGE SCALE GENOMIC DNA]</scope>
    <source>
        <strain evidence="1">LZ3.2</strain>
        <tissue evidence="1">Leaf</tissue>
    </source>
</reference>
<organism evidence="1 2">
    <name type="scientific">Solanum commersonii</name>
    <name type="common">Commerson's wild potato</name>
    <name type="synonym">Commerson's nightshade</name>
    <dbReference type="NCBI Taxonomy" id="4109"/>
    <lineage>
        <taxon>Eukaryota</taxon>
        <taxon>Viridiplantae</taxon>
        <taxon>Streptophyta</taxon>
        <taxon>Embryophyta</taxon>
        <taxon>Tracheophyta</taxon>
        <taxon>Spermatophyta</taxon>
        <taxon>Magnoliopsida</taxon>
        <taxon>eudicotyledons</taxon>
        <taxon>Gunneridae</taxon>
        <taxon>Pentapetalae</taxon>
        <taxon>asterids</taxon>
        <taxon>lamiids</taxon>
        <taxon>Solanales</taxon>
        <taxon>Solanaceae</taxon>
        <taxon>Solanoideae</taxon>
        <taxon>Solaneae</taxon>
        <taxon>Solanum</taxon>
    </lineage>
</organism>
<sequence>MEWGSRCVTNQLREVVPSRPMTQNVKGLKAKCFWLARKIGRKTKTTKLIAGCIGLTWIQLERYLEFEAKHGHYLVRRNKEAEKNEEMKA</sequence>
<comment type="caution">
    <text evidence="1">The sequence shown here is derived from an EMBL/GenBank/DDBJ whole genome shotgun (WGS) entry which is preliminary data.</text>
</comment>
<evidence type="ECO:0000313" key="1">
    <source>
        <dbReference type="EMBL" id="KAG5619712.1"/>
    </source>
</evidence>
<keyword evidence="2" id="KW-1185">Reference proteome</keyword>
<gene>
    <name evidence="1" type="ORF">H5410_004930</name>
</gene>